<keyword evidence="3" id="KW-1185">Reference proteome</keyword>
<reference evidence="2 3" key="1">
    <citation type="submission" date="2024-03" db="EMBL/GenBank/DDBJ databases">
        <title>Adaptation during the transition from Ophiocordyceps entomopathogen to insect associate is accompanied by gene loss and intensified selection.</title>
        <authorList>
            <person name="Ward C.M."/>
            <person name="Onetto C.A."/>
            <person name="Borneman A.R."/>
        </authorList>
    </citation>
    <scope>NUCLEOTIDE SEQUENCE [LARGE SCALE GENOMIC DNA]</scope>
    <source>
        <strain evidence="2">AWRI1</strain>
        <tissue evidence="2">Single Adult Female</tissue>
    </source>
</reference>
<gene>
    <name evidence="2" type="ORF">V9T40_008838</name>
</gene>
<feature type="region of interest" description="Disordered" evidence="1">
    <location>
        <begin position="1"/>
        <end position="223"/>
    </location>
</feature>
<name>A0AAN9Y889_9HEMI</name>
<accession>A0AAN9Y889</accession>
<comment type="caution">
    <text evidence="2">The sequence shown here is derived from an EMBL/GenBank/DDBJ whole genome shotgun (WGS) entry which is preliminary data.</text>
</comment>
<feature type="compositionally biased region" description="Low complexity" evidence="1">
    <location>
        <begin position="64"/>
        <end position="154"/>
    </location>
</feature>
<dbReference type="EMBL" id="JBBCAQ010000010">
    <property type="protein sequence ID" value="KAK7601397.1"/>
    <property type="molecule type" value="Genomic_DNA"/>
</dbReference>
<protein>
    <submittedName>
        <fullName evidence="2">Uncharacterized protein</fullName>
    </submittedName>
</protein>
<evidence type="ECO:0000313" key="2">
    <source>
        <dbReference type="EMBL" id="KAK7601397.1"/>
    </source>
</evidence>
<sequence length="278" mass="27040">MAEEANAAKVAPSSQSARAASNHGTGGGHQQLEEVDSLMPSPNDANPSLLADNPDIYQADVVEGETTTTEKPTEGGAAPDTAASPAAPAAPAEGAAAPAAPAEGGATPATPAEAGATETSAAPAEGEATPASPATADTPASPAAAGSPAAPPEGGAAGGGTAEGAEGKSPEGEASAAGTAETTTAPGGAETSGAPAGGVTTSVGPVTGSPTTKDPYAIDIPLDKKINKRTQRKLWEEIEKRKPLVPKHVALHIQKYAKPPFETWGCKSRGKGSCSGCK</sequence>
<organism evidence="2 3">
    <name type="scientific">Parthenolecanium corni</name>
    <dbReference type="NCBI Taxonomy" id="536013"/>
    <lineage>
        <taxon>Eukaryota</taxon>
        <taxon>Metazoa</taxon>
        <taxon>Ecdysozoa</taxon>
        <taxon>Arthropoda</taxon>
        <taxon>Hexapoda</taxon>
        <taxon>Insecta</taxon>
        <taxon>Pterygota</taxon>
        <taxon>Neoptera</taxon>
        <taxon>Paraneoptera</taxon>
        <taxon>Hemiptera</taxon>
        <taxon>Sternorrhyncha</taxon>
        <taxon>Coccoidea</taxon>
        <taxon>Coccidae</taxon>
        <taxon>Parthenolecanium</taxon>
    </lineage>
</organism>
<evidence type="ECO:0000313" key="3">
    <source>
        <dbReference type="Proteomes" id="UP001367676"/>
    </source>
</evidence>
<evidence type="ECO:0000256" key="1">
    <source>
        <dbReference type="SAM" id="MobiDB-lite"/>
    </source>
</evidence>
<feature type="compositionally biased region" description="Low complexity" evidence="1">
    <location>
        <begin position="172"/>
        <end position="212"/>
    </location>
</feature>
<proteinExistence type="predicted"/>
<dbReference type="Proteomes" id="UP001367676">
    <property type="component" value="Unassembled WGS sequence"/>
</dbReference>
<dbReference type="AlphaFoldDB" id="A0AAN9Y889"/>
<feature type="compositionally biased region" description="Polar residues" evidence="1">
    <location>
        <begin position="12"/>
        <end position="23"/>
    </location>
</feature>